<protein>
    <submittedName>
        <fullName evidence="1">Uncharacterized protein</fullName>
    </submittedName>
</protein>
<reference evidence="2" key="1">
    <citation type="submission" date="2015-11" db="EMBL/GenBank/DDBJ databases">
        <authorList>
            <person name="Kumar R."/>
            <person name="Singh D."/>
            <person name="Swarnkar M.K."/>
            <person name="Singh A.K."/>
            <person name="Kumar S."/>
        </authorList>
    </citation>
    <scope>NUCLEOTIDE SEQUENCE [LARGE SCALE GENOMIC DNA]</scope>
    <source>
        <strain evidence="2">ERGS4:06</strain>
    </source>
</reference>
<accession>A0A0S2M1H6</accession>
<dbReference type="EMBL" id="CP013200">
    <property type="protein sequence ID" value="ALO67368.1"/>
    <property type="molecule type" value="Genomic_DNA"/>
</dbReference>
<evidence type="ECO:0000313" key="2">
    <source>
        <dbReference type="Proteomes" id="UP000059574"/>
    </source>
</evidence>
<organism evidence="1 2">
    <name type="scientific">Arthrobacter alpinus</name>
    <dbReference type="NCBI Taxonomy" id="656366"/>
    <lineage>
        <taxon>Bacteria</taxon>
        <taxon>Bacillati</taxon>
        <taxon>Actinomycetota</taxon>
        <taxon>Actinomycetes</taxon>
        <taxon>Micrococcales</taxon>
        <taxon>Micrococcaceae</taxon>
        <taxon>Arthrobacter</taxon>
    </lineage>
</organism>
<evidence type="ECO:0000313" key="1">
    <source>
        <dbReference type="EMBL" id="ALO67368.1"/>
    </source>
</evidence>
<reference evidence="1 2" key="2">
    <citation type="journal article" date="2016" name="J. Biotechnol.">
        <title>Complete genome sequence of Arthrobacter alpinus ERGS4:06, a yellow pigmented bacterium tolerant to cold and radiations isolated from Sikkim Himalaya.</title>
        <authorList>
            <person name="Kumar R."/>
            <person name="Singh D."/>
            <person name="Swarnkar M.K."/>
            <person name="Singh A.K."/>
            <person name="Kumar S."/>
        </authorList>
    </citation>
    <scope>NUCLEOTIDE SEQUENCE [LARGE SCALE GENOMIC DNA]</scope>
    <source>
        <strain evidence="1 2">ERGS4:06</strain>
    </source>
</reference>
<dbReference type="RefSeq" id="WP_062290062.1">
    <property type="nucleotide sequence ID" value="NZ_CP013200.1"/>
</dbReference>
<sequence length="225" mass="24224">MSDNSSEFINETILAGLDPNIVRMFKKDDAGALVFREAWVDAGGGEDNEDAEENEVIVAPEIFFVVNHGTVGHVSTSKEVAVASLEEAEGMLAAFSEQSVADGFAPLVREDQFLVVAQFALKNDRVSDRDKHLAFRVKESLTAHLAWRGSGVLEKMEFTAAGHGLGKLNVYIVAPDAARAVANVKVCIREEKLDFTKLTVATGPIGDVAALRAKHSPTGTTHFSL</sequence>
<dbReference type="Proteomes" id="UP000059574">
    <property type="component" value="Chromosome"/>
</dbReference>
<dbReference type="OrthoDB" id="4966798at2"/>
<gene>
    <name evidence="1" type="ORF">AS189_13795</name>
</gene>
<dbReference type="AlphaFoldDB" id="A0A0S2M1H6"/>
<proteinExistence type="predicted"/>
<name>A0A0S2M1H6_9MICC</name>